<dbReference type="InterPro" id="IPR003810">
    <property type="entry name" value="Mntp/YtaF"/>
</dbReference>
<keyword evidence="3 5" id="KW-1133">Transmembrane helix</keyword>
<organism evidence="6 7">
    <name type="scientific">Alicyclobacillus macrosporangiidus</name>
    <dbReference type="NCBI Taxonomy" id="392015"/>
    <lineage>
        <taxon>Bacteria</taxon>
        <taxon>Bacillati</taxon>
        <taxon>Bacillota</taxon>
        <taxon>Bacilli</taxon>
        <taxon>Bacillales</taxon>
        <taxon>Alicyclobacillaceae</taxon>
        <taxon>Alicyclobacillus</taxon>
    </lineage>
</organism>
<feature type="transmembrane region" description="Helical" evidence="5">
    <location>
        <begin position="169"/>
        <end position="189"/>
    </location>
</feature>
<sequence>MDGWPHLLSCLALVSVIGIGSNIDNTGVGAAYGSAGIRFPHWVNGIVNGIGLASSVMGAWAGSALSAWVPLVWVQMAACLVLCGLGWYLLCSSARLPEANIRRPLAPPGWREGIALGMALSATNVASGASASLTTSLPTWAISVSIGAWGYLCLWLGNRLAHTLVSRVLGTYGGILAGVTLMVIGIRQLV</sequence>
<evidence type="ECO:0000256" key="3">
    <source>
        <dbReference type="ARBA" id="ARBA00022989"/>
    </source>
</evidence>
<evidence type="ECO:0000256" key="5">
    <source>
        <dbReference type="SAM" id="Phobius"/>
    </source>
</evidence>
<evidence type="ECO:0000313" key="7">
    <source>
        <dbReference type="Proteomes" id="UP000183508"/>
    </source>
</evidence>
<dbReference type="PANTHER" id="PTHR35529">
    <property type="entry name" value="MANGANESE EFFLUX PUMP MNTP-RELATED"/>
    <property type="match status" value="1"/>
</dbReference>
<dbReference type="OrthoDB" id="1679205at2"/>
<feature type="transmembrane region" description="Helical" evidence="5">
    <location>
        <begin position="137"/>
        <end position="157"/>
    </location>
</feature>
<reference evidence="7" key="1">
    <citation type="submission" date="2016-10" db="EMBL/GenBank/DDBJ databases">
        <authorList>
            <person name="Varghese N."/>
        </authorList>
    </citation>
    <scope>NUCLEOTIDE SEQUENCE [LARGE SCALE GENOMIC DNA]</scope>
    <source>
        <strain evidence="7">DSM 17980</strain>
    </source>
</reference>
<accession>A0A1I7I9A9</accession>
<protein>
    <submittedName>
        <fullName evidence="6">Putative Mn2+ efflux pump MntP</fullName>
    </submittedName>
</protein>
<keyword evidence="2 5" id="KW-0812">Transmembrane</keyword>
<feature type="transmembrane region" description="Helical" evidence="5">
    <location>
        <begin position="67"/>
        <end position="91"/>
    </location>
</feature>
<evidence type="ECO:0000256" key="2">
    <source>
        <dbReference type="ARBA" id="ARBA00022692"/>
    </source>
</evidence>
<dbReference type="EMBL" id="FPBV01000006">
    <property type="protein sequence ID" value="SFU69539.1"/>
    <property type="molecule type" value="Genomic_DNA"/>
</dbReference>
<dbReference type="AlphaFoldDB" id="A0A1I7I9A9"/>
<evidence type="ECO:0000313" key="6">
    <source>
        <dbReference type="EMBL" id="SFU69539.1"/>
    </source>
</evidence>
<keyword evidence="1" id="KW-1003">Cell membrane</keyword>
<dbReference type="eggNOG" id="COG1971">
    <property type="taxonomic scope" value="Bacteria"/>
</dbReference>
<feature type="transmembrane region" description="Helical" evidence="5">
    <location>
        <begin position="43"/>
        <end position="61"/>
    </location>
</feature>
<proteinExistence type="predicted"/>
<feature type="transmembrane region" description="Helical" evidence="5">
    <location>
        <begin position="6"/>
        <end position="23"/>
    </location>
</feature>
<keyword evidence="7" id="KW-1185">Reference proteome</keyword>
<dbReference type="PANTHER" id="PTHR35529:SF2">
    <property type="entry name" value="SPORULATION PROTEIN YTAF-RELATED"/>
    <property type="match status" value="1"/>
</dbReference>
<gene>
    <name evidence="6" type="ORF">SAMN05421543_10682</name>
</gene>
<feature type="transmembrane region" description="Helical" evidence="5">
    <location>
        <begin position="112"/>
        <end position="131"/>
    </location>
</feature>
<evidence type="ECO:0000256" key="1">
    <source>
        <dbReference type="ARBA" id="ARBA00022475"/>
    </source>
</evidence>
<name>A0A1I7I9A9_9BACL</name>
<evidence type="ECO:0000256" key="4">
    <source>
        <dbReference type="ARBA" id="ARBA00023136"/>
    </source>
</evidence>
<keyword evidence="4 5" id="KW-0472">Membrane</keyword>
<dbReference type="RefSeq" id="WP_074950949.1">
    <property type="nucleotide sequence ID" value="NZ_FPBV01000006.1"/>
</dbReference>
<dbReference type="Proteomes" id="UP000183508">
    <property type="component" value="Unassembled WGS sequence"/>
</dbReference>